<keyword evidence="6" id="KW-1185">Reference proteome</keyword>
<dbReference type="Proteomes" id="UP001642482">
    <property type="component" value="Unassembled WGS sequence"/>
</dbReference>
<keyword evidence="3" id="KW-0732">Signal</keyword>
<evidence type="ECO:0000313" key="6">
    <source>
        <dbReference type="Proteomes" id="UP001642482"/>
    </source>
</evidence>
<feature type="chain" id="PRO_5045909649" description="Tyrosinase copper-binding domain-containing protein" evidence="3">
    <location>
        <begin position="21"/>
        <end position="382"/>
    </location>
</feature>
<proteinExistence type="predicted"/>
<dbReference type="SUPFAM" id="SSF48056">
    <property type="entry name" value="Di-copper centre-containing domain"/>
    <property type="match status" value="1"/>
</dbReference>
<dbReference type="PANTHER" id="PTHR11474:SF125">
    <property type="entry name" value="N-ACETYL-6-HYDROXYTRYPTOPHAN OXIDASE IVOB-RELATED"/>
    <property type="match status" value="1"/>
</dbReference>
<evidence type="ECO:0000256" key="2">
    <source>
        <dbReference type="ARBA" id="ARBA00023002"/>
    </source>
</evidence>
<sequence>MLSLFKTAAAVAVLAGMAIGATIPTFTQDQVDSGEAIRQLGKIAYDTAMARAEKATTGCTKDKVKIRKEWRNMTMTDRKNYQEAIQCLMTKPSRYGLPGPKTLWDDYGVLHYYQTPYVHDDATFLLWHRHFNWVLEQDIQTHCGYNGTFPYWEWGLDCGKLDESPVFDGSEYSIGGNGEFVKGHRAAIGGAKPGTGGGCLKKGTPFANFTVNIGPSEAMNPLAYNPRCLKRDLNDDVCRKWASLRNATELILYTSTVGIFQSASQGEGVRGDGGKTFGTGVHSGGHYSISGDPGSDFHFSALEPGFYLHHGNLDRLYFIWQNLDWEKRQTISGTNTMYNMPPTANAVLTDNMGFEPLHRNITIAAAMDTVGGTPLCFVYEPW</sequence>
<reference evidence="5 6" key="1">
    <citation type="submission" date="2024-01" db="EMBL/GenBank/DDBJ databases">
        <authorList>
            <person name="Allen C."/>
            <person name="Tagirdzhanova G."/>
        </authorList>
    </citation>
    <scope>NUCLEOTIDE SEQUENCE [LARGE SCALE GENOMIC DNA]</scope>
</reference>
<organism evidence="5 6">
    <name type="scientific">Sporothrix eucalyptigena</name>
    <dbReference type="NCBI Taxonomy" id="1812306"/>
    <lineage>
        <taxon>Eukaryota</taxon>
        <taxon>Fungi</taxon>
        <taxon>Dikarya</taxon>
        <taxon>Ascomycota</taxon>
        <taxon>Pezizomycotina</taxon>
        <taxon>Sordariomycetes</taxon>
        <taxon>Sordariomycetidae</taxon>
        <taxon>Ophiostomatales</taxon>
        <taxon>Ophiostomataceae</taxon>
        <taxon>Sporothrix</taxon>
    </lineage>
</organism>
<evidence type="ECO:0000259" key="4">
    <source>
        <dbReference type="Pfam" id="PF00264"/>
    </source>
</evidence>
<name>A0ABP0B4Q9_9PEZI</name>
<dbReference type="Gene3D" id="1.10.1280.10">
    <property type="entry name" value="Di-copper center containing domain from catechol oxidase"/>
    <property type="match status" value="1"/>
</dbReference>
<dbReference type="InterPro" id="IPR008922">
    <property type="entry name" value="Di-copper_centre_dom_sf"/>
</dbReference>
<gene>
    <name evidence="5" type="ORF">SEUCBS140593_002222</name>
</gene>
<dbReference type="Pfam" id="PF00264">
    <property type="entry name" value="Tyrosinase"/>
    <property type="match status" value="1"/>
</dbReference>
<protein>
    <recommendedName>
        <fullName evidence="4">Tyrosinase copper-binding domain-containing protein</fullName>
    </recommendedName>
</protein>
<dbReference type="PRINTS" id="PR00092">
    <property type="entry name" value="TYROSINASE"/>
</dbReference>
<feature type="domain" description="Tyrosinase copper-binding" evidence="4">
    <location>
        <begin position="103"/>
        <end position="322"/>
    </location>
</feature>
<evidence type="ECO:0000313" key="5">
    <source>
        <dbReference type="EMBL" id="CAK7214558.1"/>
    </source>
</evidence>
<dbReference type="InterPro" id="IPR002227">
    <property type="entry name" value="Tyrosinase_Cu-bd"/>
</dbReference>
<dbReference type="InterPro" id="IPR050316">
    <property type="entry name" value="Tyrosinase/Hemocyanin"/>
</dbReference>
<keyword evidence="1" id="KW-0479">Metal-binding</keyword>
<keyword evidence="2" id="KW-0560">Oxidoreductase</keyword>
<comment type="caution">
    <text evidence="5">The sequence shown here is derived from an EMBL/GenBank/DDBJ whole genome shotgun (WGS) entry which is preliminary data.</text>
</comment>
<accession>A0ABP0B4Q9</accession>
<dbReference type="EMBL" id="CAWUHD010000014">
    <property type="protein sequence ID" value="CAK7214558.1"/>
    <property type="molecule type" value="Genomic_DNA"/>
</dbReference>
<evidence type="ECO:0000256" key="1">
    <source>
        <dbReference type="ARBA" id="ARBA00022723"/>
    </source>
</evidence>
<feature type="signal peptide" evidence="3">
    <location>
        <begin position="1"/>
        <end position="20"/>
    </location>
</feature>
<dbReference type="PANTHER" id="PTHR11474">
    <property type="entry name" value="TYROSINASE FAMILY MEMBER"/>
    <property type="match status" value="1"/>
</dbReference>
<evidence type="ECO:0000256" key="3">
    <source>
        <dbReference type="SAM" id="SignalP"/>
    </source>
</evidence>